<reference evidence="1 2" key="1">
    <citation type="submission" date="2023-01" db="EMBL/GenBank/DDBJ databases">
        <authorList>
            <person name="Whitehead M."/>
        </authorList>
    </citation>
    <scope>NUCLEOTIDE SEQUENCE [LARGE SCALE GENOMIC DNA]</scope>
</reference>
<accession>A0AAV0X014</accession>
<dbReference type="GO" id="GO:0003676">
    <property type="term" value="F:nucleic acid binding"/>
    <property type="evidence" value="ECO:0007669"/>
    <property type="project" value="InterPro"/>
</dbReference>
<dbReference type="Gene3D" id="3.30.420.10">
    <property type="entry name" value="Ribonuclease H-like superfamily/Ribonuclease H"/>
    <property type="match status" value="1"/>
</dbReference>
<dbReference type="InterPro" id="IPR012337">
    <property type="entry name" value="RNaseH-like_sf"/>
</dbReference>
<dbReference type="EMBL" id="CARXXK010000003">
    <property type="protein sequence ID" value="CAI6361333.1"/>
    <property type="molecule type" value="Genomic_DNA"/>
</dbReference>
<dbReference type="InterPro" id="IPR036397">
    <property type="entry name" value="RNaseH_sf"/>
</dbReference>
<evidence type="ECO:0000313" key="1">
    <source>
        <dbReference type="EMBL" id="CAI6361333.1"/>
    </source>
</evidence>
<evidence type="ECO:0008006" key="3">
    <source>
        <dbReference type="Google" id="ProtNLM"/>
    </source>
</evidence>
<sequence length="432" mass="49393">MFNYIKCYLNSRQFSISLSNAQSKNYSQQNGIPQDDFNFWCKSPNLKTVQHFLQDTANNISKWSTLTGFKISSLKSQCIIFSNKRGQKHINIQLNDILIPNVNTIKILGVYFDKKINWLQHLKQLKISLSRSLNIMKMISHFTWEGDEETLIKIHRHLIRAKMDYGATIYQSAKSHHKRIIDSTINSSLRFAIGAFRSSPIESIRNLALEPPTELRHLEKSLLYAASITRNSGNPVNKYTTEITEYAKDPGIEFNAITKVQPFKFPPWAFNIDINLDLTKFKKVDTTPMIYKNHLNEILQDHKNANCYYTDASKSRKGVGIAITNHDLSIRFKLRESYSIYTAEAIEILNTVDHILLNHDHGNPHKSNLILSDSLSSLTSLKNSFNTTDIAKLILQKTSLAYQTGIKISLVWIPGHSGTVEFKVLEVYGLVI</sequence>
<protein>
    <recommendedName>
        <fullName evidence="3">RNase H type-1 domain-containing protein</fullName>
    </recommendedName>
</protein>
<dbReference type="Proteomes" id="UP001160148">
    <property type="component" value="Unassembled WGS sequence"/>
</dbReference>
<name>A0AAV0X014_9HEMI</name>
<dbReference type="PANTHER" id="PTHR33481:SF1">
    <property type="entry name" value="ENDONUCLEASE_EXONUCLEASE_PHOSPHATASE DOMAIN-CONTAINING PROTEIN-RELATED"/>
    <property type="match status" value="1"/>
</dbReference>
<evidence type="ECO:0000313" key="2">
    <source>
        <dbReference type="Proteomes" id="UP001160148"/>
    </source>
</evidence>
<comment type="caution">
    <text evidence="1">The sequence shown here is derived from an EMBL/GenBank/DDBJ whole genome shotgun (WGS) entry which is preliminary data.</text>
</comment>
<proteinExistence type="predicted"/>
<dbReference type="SUPFAM" id="SSF53098">
    <property type="entry name" value="Ribonuclease H-like"/>
    <property type="match status" value="1"/>
</dbReference>
<dbReference type="PANTHER" id="PTHR33481">
    <property type="entry name" value="REVERSE TRANSCRIPTASE"/>
    <property type="match status" value="1"/>
</dbReference>
<gene>
    <name evidence="1" type="ORF">MEUPH1_LOCUS16531</name>
</gene>
<keyword evidence="2" id="KW-1185">Reference proteome</keyword>
<organism evidence="1 2">
    <name type="scientific">Macrosiphum euphorbiae</name>
    <name type="common">potato aphid</name>
    <dbReference type="NCBI Taxonomy" id="13131"/>
    <lineage>
        <taxon>Eukaryota</taxon>
        <taxon>Metazoa</taxon>
        <taxon>Ecdysozoa</taxon>
        <taxon>Arthropoda</taxon>
        <taxon>Hexapoda</taxon>
        <taxon>Insecta</taxon>
        <taxon>Pterygota</taxon>
        <taxon>Neoptera</taxon>
        <taxon>Paraneoptera</taxon>
        <taxon>Hemiptera</taxon>
        <taxon>Sternorrhyncha</taxon>
        <taxon>Aphidomorpha</taxon>
        <taxon>Aphidoidea</taxon>
        <taxon>Aphididae</taxon>
        <taxon>Macrosiphini</taxon>
        <taxon>Macrosiphum</taxon>
    </lineage>
</organism>
<dbReference type="AlphaFoldDB" id="A0AAV0X014"/>